<dbReference type="Proteomes" id="UP000029453">
    <property type="component" value="Unassembled WGS sequence"/>
</dbReference>
<protein>
    <submittedName>
        <fullName evidence="1">Uncharacterized protein</fullName>
    </submittedName>
</protein>
<proteinExistence type="predicted"/>
<evidence type="ECO:0000313" key="1">
    <source>
        <dbReference type="EMBL" id="GAC40958.1"/>
    </source>
</evidence>
<accession>M9M1H9</accession>
<sequence length="181" mass="20376">MNTNQDQLVSSLHSNSELSHHCTPEGYHQKVPFCCVIPIPHGFELAAHCKPKLVYVLNCVGFVTETCKKTVKVDDYGHAEVNLHVLKVKGCIPFIANVEVKPICEQTGCSSDPHHKEITIGCTESICVDHVLKCSVDHDPHHHLDCHHVVVHDLKADPVRKDHCQFVKVMGNFQFRYVKDL</sequence>
<comment type="caution">
    <text evidence="1">The sequence shown here is derived from an EMBL/GenBank/DDBJ whole genome shotgun (WGS) entry which is preliminary data.</text>
</comment>
<evidence type="ECO:0000313" key="2">
    <source>
        <dbReference type="Proteomes" id="UP000029453"/>
    </source>
</evidence>
<name>M9M1H9_PAEPP</name>
<dbReference type="RefSeq" id="WP_006284224.1">
    <property type="nucleotide sequence ID" value="NZ_BALG01000016.1"/>
</dbReference>
<reference evidence="1 2" key="1">
    <citation type="submission" date="2012-10" db="EMBL/GenBank/DDBJ databases">
        <title>Draft Genome Sequence of Paenibacillus popilliae ATCC 14706T.</title>
        <authorList>
            <person name="Iiyama K."/>
            <person name="Mori K."/>
            <person name="Mon H."/>
            <person name="Chieda Y."/>
            <person name="Lee J.M."/>
            <person name="Kusakabe T."/>
            <person name="Tashiro K."/>
            <person name="Asano S."/>
            <person name="Yasunaga-Aoki C."/>
            <person name="Shimizu S."/>
        </authorList>
    </citation>
    <scope>NUCLEOTIDE SEQUENCE [LARGE SCALE GENOMIC DNA]</scope>
    <source>
        <strain evidence="1 2">ATCC 14706</strain>
    </source>
</reference>
<organism evidence="1 2">
    <name type="scientific">Paenibacillus popilliae ATCC 14706</name>
    <dbReference type="NCBI Taxonomy" id="1212764"/>
    <lineage>
        <taxon>Bacteria</taxon>
        <taxon>Bacillati</taxon>
        <taxon>Bacillota</taxon>
        <taxon>Bacilli</taxon>
        <taxon>Bacillales</taxon>
        <taxon>Paenibacillaceae</taxon>
        <taxon>Paenibacillus</taxon>
    </lineage>
</organism>
<dbReference type="OrthoDB" id="3034428at2"/>
<dbReference type="AlphaFoldDB" id="M9M1H9"/>
<keyword evidence="2" id="KW-1185">Reference proteome</keyword>
<gene>
    <name evidence="1" type="ORF">PPOP_0298</name>
</gene>
<dbReference type="InterPro" id="IPR009751">
    <property type="entry name" value="CryBP1"/>
</dbReference>
<dbReference type="Pfam" id="PF07029">
    <property type="entry name" value="CryBP1"/>
    <property type="match status" value="1"/>
</dbReference>
<dbReference type="EMBL" id="BALG01000016">
    <property type="protein sequence ID" value="GAC40958.1"/>
    <property type="molecule type" value="Genomic_DNA"/>
</dbReference>